<sequence>MLKIVVMSVNGESLSENVLGILRPIKDVLRNTVGPGCIRTKANVLFKVEIEPYRGQDFKNPPLNP</sequence>
<proteinExistence type="predicted"/>
<evidence type="ECO:0000313" key="1">
    <source>
        <dbReference type="EMBL" id="VDO61111.1"/>
    </source>
</evidence>
<protein>
    <submittedName>
        <fullName evidence="3">Ras-associating domain-containing protein</fullName>
    </submittedName>
</protein>
<accession>A0A0N4WXW4</accession>
<reference evidence="1 2" key="2">
    <citation type="submission" date="2018-11" db="EMBL/GenBank/DDBJ databases">
        <authorList>
            <consortium name="Pathogen Informatics"/>
        </authorList>
    </citation>
    <scope>NUCLEOTIDE SEQUENCE [LARGE SCALE GENOMIC DNA]</scope>
    <source>
        <strain evidence="1 2">MHpl1</strain>
    </source>
</reference>
<reference evidence="3" key="1">
    <citation type="submission" date="2017-02" db="UniProtKB">
        <authorList>
            <consortium name="WormBaseParasite"/>
        </authorList>
    </citation>
    <scope>IDENTIFICATION</scope>
</reference>
<dbReference type="Proteomes" id="UP000268014">
    <property type="component" value="Unassembled WGS sequence"/>
</dbReference>
<evidence type="ECO:0000313" key="2">
    <source>
        <dbReference type="Proteomes" id="UP000268014"/>
    </source>
</evidence>
<name>A0A0N4WXW4_HAEPC</name>
<dbReference type="EMBL" id="UZAF01019532">
    <property type="protein sequence ID" value="VDO61111.1"/>
    <property type="molecule type" value="Genomic_DNA"/>
</dbReference>
<dbReference type="WBParaSite" id="HPLM_0001667901-mRNA-1">
    <property type="protein sequence ID" value="HPLM_0001667901-mRNA-1"/>
    <property type="gene ID" value="HPLM_0001667901"/>
</dbReference>
<keyword evidence="2" id="KW-1185">Reference proteome</keyword>
<evidence type="ECO:0000313" key="3">
    <source>
        <dbReference type="WBParaSite" id="HPLM_0001667901-mRNA-1"/>
    </source>
</evidence>
<gene>
    <name evidence="1" type="ORF">HPLM_LOCUS16671</name>
</gene>
<organism evidence="3">
    <name type="scientific">Haemonchus placei</name>
    <name type="common">Barber's pole worm</name>
    <dbReference type="NCBI Taxonomy" id="6290"/>
    <lineage>
        <taxon>Eukaryota</taxon>
        <taxon>Metazoa</taxon>
        <taxon>Ecdysozoa</taxon>
        <taxon>Nematoda</taxon>
        <taxon>Chromadorea</taxon>
        <taxon>Rhabditida</taxon>
        <taxon>Rhabditina</taxon>
        <taxon>Rhabditomorpha</taxon>
        <taxon>Strongyloidea</taxon>
        <taxon>Trichostrongylidae</taxon>
        <taxon>Haemonchus</taxon>
    </lineage>
</organism>
<dbReference type="AlphaFoldDB" id="A0A0N4WXW4"/>